<keyword evidence="1" id="KW-0812">Transmembrane</keyword>
<evidence type="ECO:0000313" key="2">
    <source>
        <dbReference type="EMBL" id="MBB1520381.1"/>
    </source>
</evidence>
<feature type="transmembrane region" description="Helical" evidence="1">
    <location>
        <begin position="96"/>
        <end position="114"/>
    </location>
</feature>
<feature type="transmembrane region" description="Helical" evidence="1">
    <location>
        <begin position="66"/>
        <end position="90"/>
    </location>
</feature>
<dbReference type="EMBL" id="JACJFN010000003">
    <property type="protein sequence ID" value="MBB1520381.1"/>
    <property type="molecule type" value="Genomic_DNA"/>
</dbReference>
<keyword evidence="1" id="KW-1133">Transmembrane helix</keyword>
<sequence length="124" mass="13378">MNCFNHHSNAAIAICKSCGKGVCQSCAIDKGFAVACSDSCMSEAADTHTMTSRAKRMYGLGGAKKVFPLTVAMWAIFGLLFSGLGVYRFIKSGTPEWFLLLFGAAAFFLAIATYRRVKALELNC</sequence>
<evidence type="ECO:0000256" key="1">
    <source>
        <dbReference type="SAM" id="Phobius"/>
    </source>
</evidence>
<keyword evidence="3" id="KW-1185">Reference proteome</keyword>
<gene>
    <name evidence="2" type="ORF">H3H45_14105</name>
</gene>
<evidence type="ECO:0000313" key="3">
    <source>
        <dbReference type="Proteomes" id="UP000581189"/>
    </source>
</evidence>
<name>A0A7W4DD26_9GAMM</name>
<organism evidence="2 3">
    <name type="scientific">Aquipseudomonas guryensis</name>
    <dbReference type="NCBI Taxonomy" id="2759165"/>
    <lineage>
        <taxon>Bacteria</taxon>
        <taxon>Pseudomonadati</taxon>
        <taxon>Pseudomonadota</taxon>
        <taxon>Gammaproteobacteria</taxon>
        <taxon>Pseudomonadales</taxon>
        <taxon>Pseudomonadaceae</taxon>
        <taxon>Aquipseudomonas</taxon>
    </lineage>
</organism>
<dbReference type="AlphaFoldDB" id="A0A7W4DD26"/>
<comment type="caution">
    <text evidence="2">The sequence shown here is derived from an EMBL/GenBank/DDBJ whole genome shotgun (WGS) entry which is preliminary data.</text>
</comment>
<keyword evidence="1" id="KW-0472">Membrane</keyword>
<dbReference type="Proteomes" id="UP000581189">
    <property type="component" value="Unassembled WGS sequence"/>
</dbReference>
<dbReference type="RefSeq" id="WP_182834368.1">
    <property type="nucleotide sequence ID" value="NZ_JACJFN010000003.1"/>
</dbReference>
<proteinExistence type="predicted"/>
<protein>
    <recommendedName>
        <fullName evidence="4">B box-type domain-containing protein</fullName>
    </recommendedName>
</protein>
<accession>A0A7W4DD26</accession>
<evidence type="ECO:0008006" key="4">
    <source>
        <dbReference type="Google" id="ProtNLM"/>
    </source>
</evidence>
<reference evidence="2 3" key="1">
    <citation type="submission" date="2020-08" db="EMBL/GenBank/DDBJ databases">
        <authorList>
            <person name="Kim C.M."/>
        </authorList>
    </citation>
    <scope>NUCLEOTIDE SEQUENCE [LARGE SCALE GENOMIC DNA]</scope>
    <source>
        <strain evidence="2 3">SR9</strain>
    </source>
</reference>